<dbReference type="EMBL" id="CP013140">
    <property type="protein sequence ID" value="ALN60071.1"/>
    <property type="molecule type" value="Genomic_DNA"/>
</dbReference>
<dbReference type="PANTHER" id="PTHR36503:SF2">
    <property type="entry name" value="BLR2408 PROTEIN"/>
    <property type="match status" value="1"/>
</dbReference>
<dbReference type="Gene3D" id="3.10.180.10">
    <property type="entry name" value="2,3-Dihydroxybiphenyl 1,2-Dioxygenase, domain 1"/>
    <property type="match status" value="1"/>
</dbReference>
<protein>
    <submittedName>
        <fullName evidence="1">Glyoxalase</fullName>
    </submittedName>
</protein>
<dbReference type="InterPro" id="IPR037523">
    <property type="entry name" value="VOC_core"/>
</dbReference>
<dbReference type="PANTHER" id="PTHR36503">
    <property type="entry name" value="BLR2520 PROTEIN"/>
    <property type="match status" value="1"/>
</dbReference>
<gene>
    <name evidence="1" type="ORF">GLE_4730</name>
</gene>
<evidence type="ECO:0000313" key="2">
    <source>
        <dbReference type="Proteomes" id="UP000061569"/>
    </source>
</evidence>
<name>A0A0S2DN61_LYSEN</name>
<sequence>MTTHAQLFVNLPVQDLDRSVAFYTQLGYSFNPQFTDENATCMLLGENLFAMLLVRPFFQTFTQKELIDPQRQVQTLVALPVPSREEVDALVDKAVAAGAKAHAPKDYGFMYQRAYDDLDGNTWEIFYMDANAEPSEALG</sequence>
<dbReference type="PATRIC" id="fig|69.6.peg.4664"/>
<dbReference type="Pfam" id="PF22677">
    <property type="entry name" value="Ble-like_N"/>
    <property type="match status" value="1"/>
</dbReference>
<dbReference type="RefSeq" id="WP_057949268.1">
    <property type="nucleotide sequence ID" value="NZ_CP067396.1"/>
</dbReference>
<evidence type="ECO:0000313" key="1">
    <source>
        <dbReference type="EMBL" id="ALN60071.1"/>
    </source>
</evidence>
<dbReference type="KEGG" id="lez:GLE_4730"/>
<reference evidence="1 2" key="1">
    <citation type="submission" date="2015-11" db="EMBL/GenBank/DDBJ databases">
        <title>Genome sequences of Lysobacter enzymogenes strain C3 and Lysobacter antibioticus ATCC 29479.</title>
        <authorList>
            <person name="Kobayashi D.Y."/>
        </authorList>
    </citation>
    <scope>NUCLEOTIDE SEQUENCE [LARGE SCALE GENOMIC DNA]</scope>
    <source>
        <strain evidence="1 2">C3</strain>
    </source>
</reference>
<accession>A0A0S2DN61</accession>
<dbReference type="OrthoDB" id="4265398at2"/>
<proteinExistence type="predicted"/>
<dbReference type="PROSITE" id="PS51819">
    <property type="entry name" value="VOC"/>
    <property type="match status" value="1"/>
</dbReference>
<dbReference type="Proteomes" id="UP000061569">
    <property type="component" value="Chromosome"/>
</dbReference>
<organism evidence="1 2">
    <name type="scientific">Lysobacter enzymogenes</name>
    <dbReference type="NCBI Taxonomy" id="69"/>
    <lineage>
        <taxon>Bacteria</taxon>
        <taxon>Pseudomonadati</taxon>
        <taxon>Pseudomonadota</taxon>
        <taxon>Gammaproteobacteria</taxon>
        <taxon>Lysobacterales</taxon>
        <taxon>Lysobacteraceae</taxon>
        <taxon>Lysobacter</taxon>
    </lineage>
</organism>
<dbReference type="InterPro" id="IPR053863">
    <property type="entry name" value="Glyoxy/Ble-like_N"/>
</dbReference>
<dbReference type="SUPFAM" id="SSF54593">
    <property type="entry name" value="Glyoxalase/Bleomycin resistance protein/Dihydroxybiphenyl dioxygenase"/>
    <property type="match status" value="1"/>
</dbReference>
<dbReference type="InterPro" id="IPR029068">
    <property type="entry name" value="Glyas_Bleomycin-R_OHBP_Dase"/>
</dbReference>
<dbReference type="STRING" id="69.GLE_4730"/>
<dbReference type="AlphaFoldDB" id="A0A0S2DN61"/>